<protein>
    <recommendedName>
        <fullName evidence="3">BrnT family toxin</fullName>
    </recommendedName>
</protein>
<sequence>MRFEWDDRRTESNLKKHGIDFDTAVLVFLDPWFVMEADWAEDGETRWRTIGEVEGEALLLVVHLLGDDEDGVELVRIISARDATPQERRRYESGL</sequence>
<dbReference type="InterPro" id="IPR007460">
    <property type="entry name" value="BrnT_toxin"/>
</dbReference>
<dbReference type="AlphaFoldDB" id="A0A7W7ZF06"/>
<accession>A0A7W7ZF06</accession>
<dbReference type="Pfam" id="PF04365">
    <property type="entry name" value="BrnT_toxin"/>
    <property type="match status" value="1"/>
</dbReference>
<reference evidence="1 2" key="1">
    <citation type="submission" date="2020-08" db="EMBL/GenBank/DDBJ databases">
        <title>Genomic Encyclopedia of Type Strains, Phase IV (KMG-V): Genome sequencing to study the core and pangenomes of soil and plant-associated prokaryotes.</title>
        <authorList>
            <person name="Whitman W."/>
        </authorList>
    </citation>
    <scope>NUCLEOTIDE SEQUENCE [LARGE SCALE GENOMIC DNA]</scope>
    <source>
        <strain evidence="1 2">M8UP14</strain>
    </source>
</reference>
<dbReference type="EMBL" id="JACHIP010000004">
    <property type="protein sequence ID" value="MBB5058394.1"/>
    <property type="molecule type" value="Genomic_DNA"/>
</dbReference>
<gene>
    <name evidence="1" type="ORF">HDF16_003108</name>
</gene>
<organism evidence="1 2">
    <name type="scientific">Granulicella aggregans</name>
    <dbReference type="NCBI Taxonomy" id="474949"/>
    <lineage>
        <taxon>Bacteria</taxon>
        <taxon>Pseudomonadati</taxon>
        <taxon>Acidobacteriota</taxon>
        <taxon>Terriglobia</taxon>
        <taxon>Terriglobales</taxon>
        <taxon>Acidobacteriaceae</taxon>
        <taxon>Granulicella</taxon>
    </lineage>
</organism>
<evidence type="ECO:0008006" key="3">
    <source>
        <dbReference type="Google" id="ProtNLM"/>
    </source>
</evidence>
<dbReference type="Proteomes" id="UP000540989">
    <property type="component" value="Unassembled WGS sequence"/>
</dbReference>
<dbReference type="RefSeq" id="WP_184218014.1">
    <property type="nucleotide sequence ID" value="NZ_JACHIP010000004.1"/>
</dbReference>
<evidence type="ECO:0000313" key="1">
    <source>
        <dbReference type="EMBL" id="MBB5058394.1"/>
    </source>
</evidence>
<comment type="caution">
    <text evidence="1">The sequence shown here is derived from an EMBL/GenBank/DDBJ whole genome shotgun (WGS) entry which is preliminary data.</text>
</comment>
<keyword evidence="2" id="KW-1185">Reference proteome</keyword>
<dbReference type="InterPro" id="IPR038573">
    <property type="entry name" value="BrnT_sf"/>
</dbReference>
<proteinExistence type="predicted"/>
<dbReference type="Gene3D" id="3.10.450.530">
    <property type="entry name" value="Ribonuclease toxin, BrnT, of type II toxin-antitoxin system"/>
    <property type="match status" value="1"/>
</dbReference>
<name>A0A7W7ZF06_9BACT</name>
<evidence type="ECO:0000313" key="2">
    <source>
        <dbReference type="Proteomes" id="UP000540989"/>
    </source>
</evidence>